<comment type="caution">
    <text evidence="1">The sequence shown here is derived from an EMBL/GenBank/DDBJ whole genome shotgun (WGS) entry which is preliminary data.</text>
</comment>
<reference evidence="1" key="1">
    <citation type="journal article" date="2014" name="Int. J. Syst. Evol. Microbiol.">
        <title>Complete genome sequence of Corynebacterium casei LMG S-19264T (=DSM 44701T), isolated from a smear-ripened cheese.</title>
        <authorList>
            <consortium name="US DOE Joint Genome Institute (JGI-PGF)"/>
            <person name="Walter F."/>
            <person name="Albersmeier A."/>
            <person name="Kalinowski J."/>
            <person name="Ruckert C."/>
        </authorList>
    </citation>
    <scope>NUCLEOTIDE SEQUENCE</scope>
    <source>
        <strain evidence="1">CGMCC 1.12997</strain>
    </source>
</reference>
<evidence type="ECO:0000313" key="1">
    <source>
        <dbReference type="EMBL" id="GGG66374.1"/>
    </source>
</evidence>
<gene>
    <name evidence="1" type="ORF">GCM10011585_05280</name>
</gene>
<keyword evidence="2" id="KW-1185">Reference proteome</keyword>
<sequence>MELHPILLNHHVAVWRNLKHRSHCVTMPENEPSIGRVEYGETVEDLAVTIIKITEETTFNAVQNATRLHGR</sequence>
<dbReference type="AlphaFoldDB" id="A0A917H3L6"/>
<name>A0A917H3L6_9BACT</name>
<dbReference type="Proteomes" id="UP000647241">
    <property type="component" value="Unassembled WGS sequence"/>
</dbReference>
<evidence type="ECO:0000313" key="2">
    <source>
        <dbReference type="Proteomes" id="UP000647241"/>
    </source>
</evidence>
<organism evidence="1 2">
    <name type="scientific">Edaphobacter dinghuensis</name>
    <dbReference type="NCBI Taxonomy" id="1560005"/>
    <lineage>
        <taxon>Bacteria</taxon>
        <taxon>Pseudomonadati</taxon>
        <taxon>Acidobacteriota</taxon>
        <taxon>Terriglobia</taxon>
        <taxon>Terriglobales</taxon>
        <taxon>Acidobacteriaceae</taxon>
        <taxon>Edaphobacter</taxon>
    </lineage>
</organism>
<proteinExistence type="predicted"/>
<reference evidence="1" key="2">
    <citation type="submission" date="2020-09" db="EMBL/GenBank/DDBJ databases">
        <authorList>
            <person name="Sun Q."/>
            <person name="Zhou Y."/>
        </authorList>
    </citation>
    <scope>NUCLEOTIDE SEQUENCE</scope>
    <source>
        <strain evidence="1">CGMCC 1.12997</strain>
    </source>
</reference>
<dbReference type="EMBL" id="BMGT01000001">
    <property type="protein sequence ID" value="GGG66374.1"/>
    <property type="molecule type" value="Genomic_DNA"/>
</dbReference>
<protein>
    <submittedName>
        <fullName evidence="1">Uncharacterized protein</fullName>
    </submittedName>
</protein>
<accession>A0A917H3L6</accession>